<dbReference type="Pfam" id="PF20441">
    <property type="entry name" value="TerL_nuclease"/>
    <property type="match status" value="1"/>
</dbReference>
<evidence type="ECO:0000313" key="4">
    <source>
        <dbReference type="Proteomes" id="UP000298225"/>
    </source>
</evidence>
<dbReference type="InterPro" id="IPR027417">
    <property type="entry name" value="P-loop_NTPase"/>
</dbReference>
<dbReference type="EMBL" id="SPQU01000020">
    <property type="protein sequence ID" value="TFV34565.1"/>
    <property type="molecule type" value="Genomic_DNA"/>
</dbReference>
<keyword evidence="4" id="KW-1185">Reference proteome</keyword>
<evidence type="ECO:0000259" key="2">
    <source>
        <dbReference type="Pfam" id="PF20441"/>
    </source>
</evidence>
<dbReference type="InterPro" id="IPR005021">
    <property type="entry name" value="Terminase_largesu-like"/>
</dbReference>
<dbReference type="AlphaFoldDB" id="A0A4Y9KTV6"/>
<comment type="caution">
    <text evidence="3">The sequence shown here is derived from an EMBL/GenBank/DDBJ whole genome shotgun (WGS) entry which is preliminary data.</text>
</comment>
<gene>
    <name evidence="3" type="ORF">E4K66_30835</name>
</gene>
<dbReference type="Gene3D" id="3.40.50.300">
    <property type="entry name" value="P-loop containing nucleotide triphosphate hydrolases"/>
    <property type="match status" value="1"/>
</dbReference>
<dbReference type="InterPro" id="IPR046461">
    <property type="entry name" value="TerL_ATPase"/>
</dbReference>
<dbReference type="Pfam" id="PF03354">
    <property type="entry name" value="TerL_ATPase"/>
    <property type="match status" value="1"/>
</dbReference>
<protein>
    <submittedName>
        <fullName evidence="3">Terminase</fullName>
    </submittedName>
</protein>
<feature type="domain" description="Terminase large subunit-like ATPase" evidence="1">
    <location>
        <begin position="119"/>
        <end position="267"/>
    </location>
</feature>
<evidence type="ECO:0000259" key="1">
    <source>
        <dbReference type="Pfam" id="PF03354"/>
    </source>
</evidence>
<organism evidence="3 4">
    <name type="scientific">Bradyrhizobium frederickii</name>
    <dbReference type="NCBI Taxonomy" id="2560054"/>
    <lineage>
        <taxon>Bacteria</taxon>
        <taxon>Pseudomonadati</taxon>
        <taxon>Pseudomonadota</taxon>
        <taxon>Alphaproteobacteria</taxon>
        <taxon>Hyphomicrobiales</taxon>
        <taxon>Nitrobacteraceae</taxon>
        <taxon>Bradyrhizobium</taxon>
    </lineage>
</organism>
<feature type="domain" description="Terminase large subunit-like endonuclease" evidence="2">
    <location>
        <begin position="288"/>
        <end position="571"/>
    </location>
</feature>
<proteinExistence type="predicted"/>
<dbReference type="OrthoDB" id="9760250at2"/>
<dbReference type="InterPro" id="IPR046462">
    <property type="entry name" value="TerL_nuclease"/>
</dbReference>
<dbReference type="Proteomes" id="UP000298225">
    <property type="component" value="Unassembled WGS sequence"/>
</dbReference>
<reference evidence="3 4" key="1">
    <citation type="submission" date="2019-03" db="EMBL/GenBank/DDBJ databases">
        <title>Bradyrhizobium strains diversity isolated from Chamaecrista fasciculata.</title>
        <authorList>
            <person name="Urquiaga M.C.O."/>
            <person name="Hungria M."/>
            <person name="Delamuta J.R.M."/>
        </authorList>
    </citation>
    <scope>NUCLEOTIDE SEQUENCE [LARGE SCALE GENOMIC DNA]</scope>
    <source>
        <strain evidence="3 4">CNPSo 3424</strain>
    </source>
</reference>
<accession>A0A4Y9KTV6</accession>
<dbReference type="PANTHER" id="PTHR41287">
    <property type="match status" value="1"/>
</dbReference>
<sequence>MQDSKLQTETSALAIAAVAGPRLYPEPEWLTHAVEELGYSWARIAWQRAAAVPGAWFDATKAQAVVDRWPTWFKLTVGRFAGLPFRLSPWQDIIVRLLIGWKAPTEILDPETLQPTQVHVRLFCELRLWVPRKNGKSEFLAALALLFWAIEGQRRGAGFCFAHDESQAREVFDKMGDMIGYAPGVFRSPTTGESIKVFAKQLWNAELRSAFRLMPGKAKGKHGRAPFVTVGDEMHEWVSTELADTLRQGEGASLQPMRLYASTAGLKSQKTGFKLWEESQKILDGRIDDPTTLVVIFAADEDADWRDPKAHAAANPSLGLSPTKAFLAREISKAVTPAGEAAFRRYHLNQWVEDFARWISVRKWDAATQDSSAWKTLYESLKGRECILSFDSTKSFDLASLCLRFPPVETGERTKFVWRFWLPTDTIEARTKAERTPFDQWATAGAITPIPGGVFELDYAIAAALRACADFRVTKIGWDSWNALEFYNRMVKAGQPEDLFVEMRFGTKSLGQGTKEFERKVFGGEMDHGGHPVARWMIGHCNVRFDENMNYVPAKKRSEDSIDGIVAAVMTEAIAMAPAAPVAGLVLL</sequence>
<dbReference type="PANTHER" id="PTHR41287:SF1">
    <property type="entry name" value="PROTEIN YMFN"/>
    <property type="match status" value="1"/>
</dbReference>
<evidence type="ECO:0000313" key="3">
    <source>
        <dbReference type="EMBL" id="TFV34565.1"/>
    </source>
</evidence>
<name>A0A4Y9KTV6_9BRAD</name>
<dbReference type="GO" id="GO:0004519">
    <property type="term" value="F:endonuclease activity"/>
    <property type="evidence" value="ECO:0007669"/>
    <property type="project" value="InterPro"/>
</dbReference>
<dbReference type="RefSeq" id="WP_135171254.1">
    <property type="nucleotide sequence ID" value="NZ_SPQU01000020.1"/>
</dbReference>